<feature type="region of interest" description="Disordered" evidence="1">
    <location>
        <begin position="83"/>
        <end position="103"/>
    </location>
</feature>
<accession>Q2SCR6</accession>
<feature type="chain" id="PRO_5004215288" description="EF-hand domain-containing protein" evidence="2">
    <location>
        <begin position="21"/>
        <end position="103"/>
    </location>
</feature>
<sequence length="103" mass="10915">MNKLSALALSSFLVVSAAYAEGDMGASEKMPSEQQFSALDANQDGVLDESEASSNTELTNNWASVDIDKDGVVSPQEYSIYTGEATASGSESEEQILEEPVTE</sequence>
<dbReference type="InterPro" id="IPR018247">
    <property type="entry name" value="EF_Hand_1_Ca_BS"/>
</dbReference>
<evidence type="ECO:0000313" key="5">
    <source>
        <dbReference type="Proteomes" id="UP000000238"/>
    </source>
</evidence>
<keyword evidence="5" id="KW-1185">Reference proteome</keyword>
<evidence type="ECO:0000259" key="3">
    <source>
        <dbReference type="Pfam" id="PF13202"/>
    </source>
</evidence>
<dbReference type="SUPFAM" id="SSF47473">
    <property type="entry name" value="EF-hand"/>
    <property type="match status" value="1"/>
</dbReference>
<feature type="signal peptide" evidence="2">
    <location>
        <begin position="1"/>
        <end position="20"/>
    </location>
</feature>
<dbReference type="PROSITE" id="PS00018">
    <property type="entry name" value="EF_HAND_1"/>
    <property type="match status" value="1"/>
</dbReference>
<organism evidence="4 5">
    <name type="scientific">Hahella chejuensis (strain KCTC 2396)</name>
    <dbReference type="NCBI Taxonomy" id="349521"/>
    <lineage>
        <taxon>Bacteria</taxon>
        <taxon>Pseudomonadati</taxon>
        <taxon>Pseudomonadota</taxon>
        <taxon>Gammaproteobacteria</taxon>
        <taxon>Oceanospirillales</taxon>
        <taxon>Hahellaceae</taxon>
        <taxon>Hahella</taxon>
    </lineage>
</organism>
<name>Q2SCR6_HAHCH</name>
<evidence type="ECO:0000256" key="2">
    <source>
        <dbReference type="SAM" id="SignalP"/>
    </source>
</evidence>
<feature type="domain" description="EF-hand" evidence="3">
    <location>
        <begin position="34"/>
        <end position="51"/>
    </location>
</feature>
<gene>
    <name evidence="4" type="ordered locus">HCH_04867</name>
</gene>
<dbReference type="OrthoDB" id="6089795at2"/>
<dbReference type="eggNOG" id="ENOG5033J5N">
    <property type="taxonomic scope" value="Bacteria"/>
</dbReference>
<dbReference type="RefSeq" id="WP_011398623.1">
    <property type="nucleotide sequence ID" value="NC_007645.1"/>
</dbReference>
<dbReference type="EMBL" id="CP000155">
    <property type="protein sequence ID" value="ABC31558.1"/>
    <property type="molecule type" value="Genomic_DNA"/>
</dbReference>
<dbReference type="AlphaFoldDB" id="Q2SCR6"/>
<proteinExistence type="predicted"/>
<dbReference type="Proteomes" id="UP000000238">
    <property type="component" value="Chromosome"/>
</dbReference>
<evidence type="ECO:0000256" key="1">
    <source>
        <dbReference type="SAM" id="MobiDB-lite"/>
    </source>
</evidence>
<feature type="compositionally biased region" description="Acidic residues" evidence="1">
    <location>
        <begin position="91"/>
        <end position="103"/>
    </location>
</feature>
<dbReference type="Pfam" id="PF13202">
    <property type="entry name" value="EF-hand_5"/>
    <property type="match status" value="2"/>
</dbReference>
<dbReference type="InterPro" id="IPR002048">
    <property type="entry name" value="EF_hand_dom"/>
</dbReference>
<reference evidence="4 5" key="1">
    <citation type="journal article" date="2005" name="Nucleic Acids Res.">
        <title>Genomic blueprint of Hahella chejuensis, a marine microbe producing an algicidal agent.</title>
        <authorList>
            <person name="Jeong H."/>
            <person name="Yim J.H."/>
            <person name="Lee C."/>
            <person name="Choi S.-H."/>
            <person name="Park Y.K."/>
            <person name="Yoon S.H."/>
            <person name="Hur C.-G."/>
            <person name="Kang H.-Y."/>
            <person name="Kim D."/>
            <person name="Lee H.H."/>
            <person name="Park K.H."/>
            <person name="Park S.-H."/>
            <person name="Park H.-S."/>
            <person name="Lee H.K."/>
            <person name="Oh T.K."/>
            <person name="Kim J.F."/>
        </authorList>
    </citation>
    <scope>NUCLEOTIDE SEQUENCE [LARGE SCALE GENOMIC DNA]</scope>
    <source>
        <strain evidence="4 5">KCTC 2396</strain>
    </source>
</reference>
<feature type="domain" description="EF-hand" evidence="3">
    <location>
        <begin position="65"/>
        <end position="78"/>
    </location>
</feature>
<protein>
    <recommendedName>
        <fullName evidence="3">EF-hand domain-containing protein</fullName>
    </recommendedName>
</protein>
<dbReference type="KEGG" id="hch:HCH_04867"/>
<dbReference type="InterPro" id="IPR011992">
    <property type="entry name" value="EF-hand-dom_pair"/>
</dbReference>
<dbReference type="HOGENOM" id="CLU_181436_0_0_6"/>
<dbReference type="GO" id="GO:0005509">
    <property type="term" value="F:calcium ion binding"/>
    <property type="evidence" value="ECO:0007669"/>
    <property type="project" value="InterPro"/>
</dbReference>
<evidence type="ECO:0000313" key="4">
    <source>
        <dbReference type="EMBL" id="ABC31558.1"/>
    </source>
</evidence>
<dbReference type="Gene3D" id="1.10.238.10">
    <property type="entry name" value="EF-hand"/>
    <property type="match status" value="1"/>
</dbReference>
<keyword evidence="2" id="KW-0732">Signal</keyword>